<dbReference type="AlphaFoldDB" id="A0AAW1QXE6"/>
<dbReference type="Proteomes" id="UP001445335">
    <property type="component" value="Unassembled WGS sequence"/>
</dbReference>
<dbReference type="PANTHER" id="PTHR16184">
    <property type="entry name" value="ELONGATOR COMPLEX PROTEIN 6"/>
    <property type="match status" value="1"/>
</dbReference>
<dbReference type="GO" id="GO:0002098">
    <property type="term" value="P:tRNA wobble uridine modification"/>
    <property type="evidence" value="ECO:0007669"/>
    <property type="project" value="InterPro"/>
</dbReference>
<sequence length="153" mass="16466">MKVLLIAVQDSAAHYQLVLRKLGCGGPSRTGDTHVVIESMASSDSSWSTPEQPGALQELLTRALYAVQAPGRAWREFILQLLHLQACSKDMCLATLVHRDTDGGARWARLVEHAAHVVVDVQPLPSGHSLEASGQLVIRQRAAAGASLSRVRA</sequence>
<name>A0AAW1QXE6_9CHLO</name>
<comment type="caution">
    <text evidence="2">The sequence shown here is derived from an EMBL/GenBank/DDBJ whole genome shotgun (WGS) entry which is preliminary data.</text>
</comment>
<comment type="pathway">
    <text evidence="1">tRNA modification; 5-methoxycarbonylmethyl-2-thiouridine-tRNA biosynthesis.</text>
</comment>
<evidence type="ECO:0000256" key="1">
    <source>
        <dbReference type="ARBA" id="ARBA00005043"/>
    </source>
</evidence>
<accession>A0AAW1QXE6</accession>
<evidence type="ECO:0000313" key="3">
    <source>
        <dbReference type="Proteomes" id="UP001445335"/>
    </source>
</evidence>
<dbReference type="PANTHER" id="PTHR16184:SF6">
    <property type="entry name" value="ELONGATOR COMPLEX PROTEIN 6"/>
    <property type="match status" value="1"/>
</dbReference>
<dbReference type="GO" id="GO:0033588">
    <property type="term" value="C:elongator holoenzyme complex"/>
    <property type="evidence" value="ECO:0007669"/>
    <property type="project" value="InterPro"/>
</dbReference>
<dbReference type="EMBL" id="JALJOU010000067">
    <property type="protein sequence ID" value="KAK9826156.1"/>
    <property type="molecule type" value="Genomic_DNA"/>
</dbReference>
<dbReference type="InterPro" id="IPR018627">
    <property type="entry name" value="ELP6"/>
</dbReference>
<reference evidence="2 3" key="1">
    <citation type="journal article" date="2024" name="Nat. Commun.">
        <title>Phylogenomics reveals the evolutionary origins of lichenization in chlorophyte algae.</title>
        <authorList>
            <person name="Puginier C."/>
            <person name="Libourel C."/>
            <person name="Otte J."/>
            <person name="Skaloud P."/>
            <person name="Haon M."/>
            <person name="Grisel S."/>
            <person name="Petersen M."/>
            <person name="Berrin J.G."/>
            <person name="Delaux P.M."/>
            <person name="Dal Grande F."/>
            <person name="Keller J."/>
        </authorList>
    </citation>
    <scope>NUCLEOTIDE SEQUENCE [LARGE SCALE GENOMIC DNA]</scope>
    <source>
        <strain evidence="2 3">SAG 245.80</strain>
    </source>
</reference>
<evidence type="ECO:0000313" key="2">
    <source>
        <dbReference type="EMBL" id="KAK9826156.1"/>
    </source>
</evidence>
<gene>
    <name evidence="2" type="ORF">WJX81_002076</name>
</gene>
<keyword evidence="3" id="KW-1185">Reference proteome</keyword>
<protein>
    <submittedName>
        <fullName evidence="2">Uncharacterized protein</fullName>
    </submittedName>
</protein>
<organism evidence="2 3">
    <name type="scientific">Elliptochloris bilobata</name>
    <dbReference type="NCBI Taxonomy" id="381761"/>
    <lineage>
        <taxon>Eukaryota</taxon>
        <taxon>Viridiplantae</taxon>
        <taxon>Chlorophyta</taxon>
        <taxon>core chlorophytes</taxon>
        <taxon>Trebouxiophyceae</taxon>
        <taxon>Trebouxiophyceae incertae sedis</taxon>
        <taxon>Elliptochloris clade</taxon>
        <taxon>Elliptochloris</taxon>
    </lineage>
</organism>
<proteinExistence type="predicted"/>